<feature type="region of interest" description="Disordered" evidence="1">
    <location>
        <begin position="239"/>
        <end position="327"/>
    </location>
</feature>
<dbReference type="RefSeq" id="XP_024665982.1">
    <property type="nucleotide sequence ID" value="XM_024810214.1"/>
</dbReference>
<feature type="compositionally biased region" description="Basic and acidic residues" evidence="1">
    <location>
        <begin position="483"/>
        <end position="495"/>
    </location>
</feature>
<feature type="compositionally biased region" description="Low complexity" evidence="1">
    <location>
        <begin position="312"/>
        <end position="324"/>
    </location>
</feature>
<evidence type="ECO:0000313" key="2">
    <source>
        <dbReference type="EMBL" id="PRT56037.1"/>
    </source>
</evidence>
<feature type="compositionally biased region" description="Basic and acidic residues" evidence="1">
    <location>
        <begin position="165"/>
        <end position="176"/>
    </location>
</feature>
<feature type="compositionally biased region" description="Polar residues" evidence="1">
    <location>
        <begin position="513"/>
        <end position="523"/>
    </location>
</feature>
<feature type="region of interest" description="Disordered" evidence="1">
    <location>
        <begin position="417"/>
        <end position="563"/>
    </location>
</feature>
<reference evidence="2 3" key="1">
    <citation type="submission" date="2017-04" db="EMBL/GenBank/DDBJ databases">
        <title>Genome sequencing of [Candida] sorbophila.</title>
        <authorList>
            <person name="Ahn J.O."/>
        </authorList>
    </citation>
    <scope>NUCLEOTIDE SEQUENCE [LARGE SCALE GENOMIC DNA]</scope>
    <source>
        <strain evidence="2 3">DS02</strain>
    </source>
</reference>
<name>A0A2T0FM38_9ASCO</name>
<feature type="compositionally biased region" description="Basic and acidic residues" evidence="1">
    <location>
        <begin position="254"/>
        <end position="265"/>
    </location>
</feature>
<feature type="compositionally biased region" description="Polar residues" evidence="1">
    <location>
        <begin position="496"/>
        <end position="505"/>
    </location>
</feature>
<protein>
    <submittedName>
        <fullName evidence="2">Uncharacterized protein</fullName>
    </submittedName>
</protein>
<accession>A0A2T0FM38</accession>
<dbReference type="EMBL" id="NDIQ01000022">
    <property type="protein sequence ID" value="PRT56037.1"/>
    <property type="molecule type" value="Genomic_DNA"/>
</dbReference>
<sequence length="627" mass="68121">MAGNQFKEYTPVVGRKESKRWVSVGASYDGDGWGDEYDDGLGSVTEEPADSESHSPKQSEVKEEALEQPPATASPATSRPSTPMSARLANKDTPTIPEESEEPPRNDFSSRSGTPLSEEGSLPKPPSAHASRQSSLASRHSSKAKRQSTVTRRPVPTESPVFKLSEPEPVAKKSTEPELGPTHESAESGYADTPGSDDEQRESDAGAPQSRIYEDIYDYYGTRQTHPYSQLTRESVYYSTDSVGNAKPPLPTSADKDAESERSSIDEANETMTDSEPPTPDEQVRLEHEIMDTFTSSDKRRSIDKGALGGYTHSRSTSATSRSSTIDESLDAEIAELYEGTTEFLDRPISVYQNVQPLHTRSTSDTSEIKDTTDVSTPKIGDTAAFADNLPTEPLESGINTLAINTEPSGLPKLNFIAASPVTEEGEKPRWQPIEDDGDADVSSSTVVGKQDDTEDNEAKDTSGDRSLVKDLSLTGNMLENMDQSHDGGEAEKVTTRGTFSSSSEATHHAHNDSNTSALSMISDNHDIVPPEIPPTLSEVETDDQRDPSPPNVQQFTQISAKVKRPPPVDFSALLSGPTSEARLAQLVNFRQREAEYESGLSVWLQATYSVIEGNTEIYTTGLPPRE</sequence>
<feature type="region of interest" description="Disordered" evidence="1">
    <location>
        <begin position="1"/>
        <end position="218"/>
    </location>
</feature>
<dbReference type="GeneID" id="36517405"/>
<feature type="compositionally biased region" description="Basic and acidic residues" evidence="1">
    <location>
        <begin position="51"/>
        <end position="65"/>
    </location>
</feature>
<feature type="compositionally biased region" description="Basic and acidic residues" evidence="1">
    <location>
        <begin position="282"/>
        <end position="304"/>
    </location>
</feature>
<feature type="region of interest" description="Disordered" evidence="1">
    <location>
        <begin position="359"/>
        <end position="380"/>
    </location>
</feature>
<keyword evidence="3" id="KW-1185">Reference proteome</keyword>
<organism evidence="2 3">
    <name type="scientific">Wickerhamiella sorbophila</name>
    <dbReference type="NCBI Taxonomy" id="45607"/>
    <lineage>
        <taxon>Eukaryota</taxon>
        <taxon>Fungi</taxon>
        <taxon>Dikarya</taxon>
        <taxon>Ascomycota</taxon>
        <taxon>Saccharomycotina</taxon>
        <taxon>Dipodascomycetes</taxon>
        <taxon>Dipodascales</taxon>
        <taxon>Trichomonascaceae</taxon>
        <taxon>Wickerhamiella</taxon>
    </lineage>
</organism>
<evidence type="ECO:0000256" key="1">
    <source>
        <dbReference type="SAM" id="MobiDB-lite"/>
    </source>
</evidence>
<evidence type="ECO:0000313" key="3">
    <source>
        <dbReference type="Proteomes" id="UP000238350"/>
    </source>
</evidence>
<feature type="compositionally biased region" description="Low complexity" evidence="1">
    <location>
        <begin position="69"/>
        <end position="86"/>
    </location>
</feature>
<comment type="caution">
    <text evidence="2">The sequence shown here is derived from an EMBL/GenBank/DDBJ whole genome shotgun (WGS) entry which is preliminary data.</text>
</comment>
<dbReference type="Proteomes" id="UP000238350">
    <property type="component" value="Unassembled WGS sequence"/>
</dbReference>
<feature type="compositionally biased region" description="Low complexity" evidence="1">
    <location>
        <begin position="127"/>
        <end position="139"/>
    </location>
</feature>
<dbReference type="AlphaFoldDB" id="A0A2T0FM38"/>
<feature type="compositionally biased region" description="Basic and acidic residues" evidence="1">
    <location>
        <begin position="457"/>
        <end position="469"/>
    </location>
</feature>
<gene>
    <name evidence="2" type="ORF">B9G98_03657</name>
</gene>
<proteinExistence type="predicted"/>